<dbReference type="Gene3D" id="3.30.559.10">
    <property type="entry name" value="Chloramphenicol acetyltransferase-like domain"/>
    <property type="match status" value="1"/>
</dbReference>
<name>A0ABV5MQH4_9ACTN</name>
<sequence>MVMMSGLSERIAIPFEGEGAGEGPLSWGQQSIWKEMATAGSSLALGAVRELEPGTTAGQCVEEYRFYLSRYQSMRTLLAFSADGGVSQVVHASGTAGIDVYDAGDRDPAAVAAEVSAQYYAVPFDYEREWPMRVALIRRAGELTHLVVTLAHHVADPTAAMAMFEDFSNRDSGEPLRPPGLQPLEQARLQQSPSALRQHEAALRHWETQLLAAPSPRLPPPPAAAPAEFWELDLLSPALYSGLRLIAARLGVTTTPVLYAAFTSALARAADTSTVATMITVNNRFRPGLADAAGHMSQHGLCTIDVTAADTFDDLVLLARRRLLTAQKHAYYAQTDVDALIARLTRDHGVNLDRLCLFNNRRTEDTFIDPAPTRPDTPTTLEWRRLPSLHQPLMVHVNDAEDALSIRAQFATTAISRTDLTALLHQTESTVLTAALT</sequence>
<reference evidence="2 3" key="1">
    <citation type="submission" date="2024-09" db="EMBL/GenBank/DDBJ databases">
        <authorList>
            <person name="Sun Q."/>
            <person name="Mori K."/>
        </authorList>
    </citation>
    <scope>NUCLEOTIDE SEQUENCE [LARGE SCALE GENOMIC DNA]</scope>
    <source>
        <strain evidence="2 3">JCM 3307</strain>
    </source>
</reference>
<evidence type="ECO:0000313" key="3">
    <source>
        <dbReference type="Proteomes" id="UP001589608"/>
    </source>
</evidence>
<dbReference type="Gene3D" id="3.30.559.30">
    <property type="entry name" value="Nonribosomal peptide synthetase, condensation domain"/>
    <property type="match status" value="1"/>
</dbReference>
<protein>
    <submittedName>
        <fullName evidence="2">Condensation domain-containing protein</fullName>
    </submittedName>
</protein>
<dbReference type="InterPro" id="IPR001242">
    <property type="entry name" value="Condensation_dom"/>
</dbReference>
<evidence type="ECO:0000259" key="1">
    <source>
        <dbReference type="Pfam" id="PF00668"/>
    </source>
</evidence>
<keyword evidence="3" id="KW-1185">Reference proteome</keyword>
<dbReference type="PANTHER" id="PTHR45527:SF1">
    <property type="entry name" value="FATTY ACID SYNTHASE"/>
    <property type="match status" value="1"/>
</dbReference>
<organism evidence="2 3">
    <name type="scientific">Dactylosporangium vinaceum</name>
    <dbReference type="NCBI Taxonomy" id="53362"/>
    <lineage>
        <taxon>Bacteria</taxon>
        <taxon>Bacillati</taxon>
        <taxon>Actinomycetota</taxon>
        <taxon>Actinomycetes</taxon>
        <taxon>Micromonosporales</taxon>
        <taxon>Micromonosporaceae</taxon>
        <taxon>Dactylosporangium</taxon>
    </lineage>
</organism>
<dbReference type="SUPFAM" id="SSF52777">
    <property type="entry name" value="CoA-dependent acyltransferases"/>
    <property type="match status" value="2"/>
</dbReference>
<proteinExistence type="predicted"/>
<dbReference type="PANTHER" id="PTHR45527">
    <property type="entry name" value="NONRIBOSOMAL PEPTIDE SYNTHETASE"/>
    <property type="match status" value="1"/>
</dbReference>
<accession>A0ABV5MQH4</accession>
<gene>
    <name evidence="2" type="ORF">ACFFTR_49105</name>
</gene>
<dbReference type="RefSeq" id="WP_223099959.1">
    <property type="nucleotide sequence ID" value="NZ_CP061913.1"/>
</dbReference>
<evidence type="ECO:0000313" key="2">
    <source>
        <dbReference type="EMBL" id="MFB9451075.1"/>
    </source>
</evidence>
<dbReference type="Proteomes" id="UP001589608">
    <property type="component" value="Unassembled WGS sequence"/>
</dbReference>
<dbReference type="InterPro" id="IPR023213">
    <property type="entry name" value="CAT-like_dom_sf"/>
</dbReference>
<feature type="domain" description="Condensation" evidence="1">
    <location>
        <begin position="67"/>
        <end position="360"/>
    </location>
</feature>
<comment type="caution">
    <text evidence="2">The sequence shown here is derived from an EMBL/GenBank/DDBJ whole genome shotgun (WGS) entry which is preliminary data.</text>
</comment>
<dbReference type="EMBL" id="JBHMCA010000084">
    <property type="protein sequence ID" value="MFB9451075.1"/>
    <property type="molecule type" value="Genomic_DNA"/>
</dbReference>
<dbReference type="Pfam" id="PF00668">
    <property type="entry name" value="Condensation"/>
    <property type="match status" value="1"/>
</dbReference>